<dbReference type="GO" id="GO:0003700">
    <property type="term" value="F:DNA-binding transcription factor activity"/>
    <property type="evidence" value="ECO:0007669"/>
    <property type="project" value="InterPro"/>
</dbReference>
<dbReference type="EMBL" id="JAVRAF010000019">
    <property type="protein sequence ID" value="MDX8305429.1"/>
    <property type="molecule type" value="Genomic_DNA"/>
</dbReference>
<dbReference type="SUPFAM" id="SSF48008">
    <property type="entry name" value="GntR ligand-binding domain-like"/>
    <property type="match status" value="1"/>
</dbReference>
<reference evidence="5" key="1">
    <citation type="journal article" date="2023" name="Phytobiomes J">
        <title>Deciphering the key players within the bacterial microbiota associated with aerial crown gall tumors on rhododendron: Insights into the gallobiome.</title>
        <authorList>
            <person name="Kuzmanovic N."/>
            <person name="Nesme J."/>
            <person name="Wolf J."/>
            <person name="Neumann-Schaal M."/>
            <person name="Petersen J."/>
            <person name="Fernandez-Gnecco G."/>
            <person name="Sproeer C."/>
            <person name="Bunk B."/>
            <person name="Overmann J."/>
            <person name="Sorensen S.J."/>
            <person name="Idczak E."/>
            <person name="Smalla K."/>
        </authorList>
    </citation>
    <scope>NUCLEOTIDE SEQUENCE</scope>
    <source>
        <strain evidence="5">Rho-11.1</strain>
    </source>
</reference>
<dbReference type="InterPro" id="IPR011711">
    <property type="entry name" value="GntR_C"/>
</dbReference>
<dbReference type="SMART" id="SM00895">
    <property type="entry name" value="FCD"/>
    <property type="match status" value="1"/>
</dbReference>
<evidence type="ECO:0000256" key="1">
    <source>
        <dbReference type="ARBA" id="ARBA00023015"/>
    </source>
</evidence>
<dbReference type="InterPro" id="IPR000485">
    <property type="entry name" value="AsnC-type_HTH_dom"/>
</dbReference>
<dbReference type="PANTHER" id="PTHR43537">
    <property type="entry name" value="TRANSCRIPTIONAL REGULATOR, GNTR FAMILY"/>
    <property type="match status" value="1"/>
</dbReference>
<feature type="domain" description="HTH gntR-type" evidence="4">
    <location>
        <begin position="16"/>
        <end position="83"/>
    </location>
</feature>
<comment type="caution">
    <text evidence="5">The sequence shown here is derived from an EMBL/GenBank/DDBJ whole genome shotgun (WGS) entry which is preliminary data.</text>
</comment>
<dbReference type="Pfam" id="PF00392">
    <property type="entry name" value="GntR"/>
    <property type="match status" value="1"/>
</dbReference>
<evidence type="ECO:0000256" key="2">
    <source>
        <dbReference type="ARBA" id="ARBA00023125"/>
    </source>
</evidence>
<dbReference type="PANTHER" id="PTHR43537:SF24">
    <property type="entry name" value="GLUCONATE OPERON TRANSCRIPTIONAL REPRESSOR"/>
    <property type="match status" value="1"/>
</dbReference>
<dbReference type="SMART" id="SM00345">
    <property type="entry name" value="HTH_GNTR"/>
    <property type="match status" value="1"/>
</dbReference>
<dbReference type="InterPro" id="IPR036388">
    <property type="entry name" value="WH-like_DNA-bd_sf"/>
</dbReference>
<dbReference type="SUPFAM" id="SSF46785">
    <property type="entry name" value="Winged helix' DNA-binding domain"/>
    <property type="match status" value="1"/>
</dbReference>
<dbReference type="RefSeq" id="WP_320203592.1">
    <property type="nucleotide sequence ID" value="NZ_CP192782.1"/>
</dbReference>
<proteinExistence type="predicted"/>
<evidence type="ECO:0000256" key="3">
    <source>
        <dbReference type="ARBA" id="ARBA00023163"/>
    </source>
</evidence>
<dbReference type="AlphaFoldDB" id="A0AAW9FPR0"/>
<dbReference type="InterPro" id="IPR008920">
    <property type="entry name" value="TF_FadR/GntR_C"/>
</dbReference>
<dbReference type="InterPro" id="IPR036390">
    <property type="entry name" value="WH_DNA-bd_sf"/>
</dbReference>
<name>A0AAW9FPR0_9HYPH</name>
<organism evidence="5">
    <name type="scientific">Agrobacterium rosae</name>
    <dbReference type="NCBI Taxonomy" id="1972867"/>
    <lineage>
        <taxon>Bacteria</taxon>
        <taxon>Pseudomonadati</taxon>
        <taxon>Pseudomonadota</taxon>
        <taxon>Alphaproteobacteria</taxon>
        <taxon>Hyphomicrobiales</taxon>
        <taxon>Rhizobiaceae</taxon>
        <taxon>Rhizobium/Agrobacterium group</taxon>
        <taxon>Agrobacterium</taxon>
    </lineage>
</organism>
<dbReference type="PROSITE" id="PS50949">
    <property type="entry name" value="HTH_GNTR"/>
    <property type="match status" value="1"/>
</dbReference>
<keyword evidence="1" id="KW-0805">Transcription regulation</keyword>
<dbReference type="Pfam" id="PF07729">
    <property type="entry name" value="FCD"/>
    <property type="match status" value="1"/>
</dbReference>
<dbReference type="PRINTS" id="PR00033">
    <property type="entry name" value="HTHASNC"/>
</dbReference>
<keyword evidence="3" id="KW-0804">Transcription</keyword>
<dbReference type="Gene3D" id="1.10.10.10">
    <property type="entry name" value="Winged helix-like DNA-binding domain superfamily/Winged helix DNA-binding domain"/>
    <property type="match status" value="1"/>
</dbReference>
<dbReference type="InterPro" id="IPR000524">
    <property type="entry name" value="Tscrpt_reg_HTH_GntR"/>
</dbReference>
<keyword evidence="2" id="KW-0238">DNA-binding</keyword>
<dbReference type="GO" id="GO:0043565">
    <property type="term" value="F:sequence-specific DNA binding"/>
    <property type="evidence" value="ECO:0007669"/>
    <property type="project" value="InterPro"/>
</dbReference>
<gene>
    <name evidence="5" type="ORF">RMR22_24625</name>
</gene>
<protein>
    <submittedName>
        <fullName evidence="5">GntR family transcriptional regulator</fullName>
    </submittedName>
</protein>
<evidence type="ECO:0000259" key="4">
    <source>
        <dbReference type="PROSITE" id="PS50949"/>
    </source>
</evidence>
<sequence length="227" mass="25304">MTVSTDGESAQLRRPTGLGNDVYEALYAQLMSLKIPPGSRISVDKLVRSLGVSQTPIREALSRLEAQGLVVKTHLVGYHAAQQLDRDRLNQLYDLRLLLEPFAAASLARSRDARIIAGLKTLDDEMRSTDKGSSRAAYGEFAKRDAAFHDFIARNCGNVLVHDSLQRLHTHIHLFRLYFHARATTDANQEHEDLVAAIENGDADRAEAAMRHHILCSKARFEDAFLS</sequence>
<evidence type="ECO:0000313" key="5">
    <source>
        <dbReference type="EMBL" id="MDX8305429.1"/>
    </source>
</evidence>
<accession>A0AAW9FPR0</accession>
<dbReference type="Gene3D" id="1.20.120.530">
    <property type="entry name" value="GntR ligand-binding domain-like"/>
    <property type="match status" value="1"/>
</dbReference>